<feature type="domain" description="Glycosyltransferase 2-like" evidence="1">
    <location>
        <begin position="17"/>
        <end position="142"/>
    </location>
</feature>
<proteinExistence type="predicted"/>
<evidence type="ECO:0000259" key="1">
    <source>
        <dbReference type="Pfam" id="PF00535"/>
    </source>
</evidence>
<dbReference type="Proteomes" id="UP000231484">
    <property type="component" value="Unassembled WGS sequence"/>
</dbReference>
<keyword evidence="2" id="KW-0808">Transferase</keyword>
<evidence type="ECO:0000313" key="2">
    <source>
        <dbReference type="EMBL" id="PIT50598.1"/>
    </source>
</evidence>
<organism evidence="2 3">
    <name type="scientific">Snodgrassella alvi</name>
    <dbReference type="NCBI Taxonomy" id="1196083"/>
    <lineage>
        <taxon>Bacteria</taxon>
        <taxon>Pseudomonadati</taxon>
        <taxon>Pseudomonadota</taxon>
        <taxon>Betaproteobacteria</taxon>
        <taxon>Neisseriales</taxon>
        <taxon>Neisseriaceae</taxon>
        <taxon>Snodgrassella</taxon>
    </lineage>
</organism>
<evidence type="ECO:0000313" key="3">
    <source>
        <dbReference type="Proteomes" id="UP000231484"/>
    </source>
</evidence>
<dbReference type="Gene3D" id="3.90.550.10">
    <property type="entry name" value="Spore Coat Polysaccharide Biosynthesis Protein SpsA, Chain A"/>
    <property type="match status" value="1"/>
</dbReference>
<dbReference type="SUPFAM" id="SSF53448">
    <property type="entry name" value="Nucleotide-diphospho-sugar transferases"/>
    <property type="match status" value="1"/>
</dbReference>
<dbReference type="AlphaFoldDB" id="A0A2N9XQJ3"/>
<dbReference type="InterPro" id="IPR001173">
    <property type="entry name" value="Glyco_trans_2-like"/>
</dbReference>
<dbReference type="EMBL" id="MEIQ01000040">
    <property type="protein sequence ID" value="PIT50598.1"/>
    <property type="molecule type" value="Genomic_DNA"/>
</dbReference>
<dbReference type="PANTHER" id="PTHR22916">
    <property type="entry name" value="GLYCOSYLTRANSFERASE"/>
    <property type="match status" value="1"/>
</dbReference>
<protein>
    <submittedName>
        <fullName evidence="2">Glycosyl transferase WbiE</fullName>
    </submittedName>
</protein>
<dbReference type="CDD" id="cd00761">
    <property type="entry name" value="Glyco_tranf_GTA_type"/>
    <property type="match status" value="1"/>
</dbReference>
<name>A0A2N9XQJ3_9NEIS</name>
<reference evidence="2 3" key="1">
    <citation type="journal article" date="2017" name="MBio">
        <title>Type VI secretion-mediated competition in the bee gut microbiome.</title>
        <authorList>
            <person name="Steele M.I."/>
            <person name="Kwong W.K."/>
            <person name="Powell J.E."/>
            <person name="Whiteley M."/>
            <person name="Moran N.A."/>
        </authorList>
    </citation>
    <scope>NUCLEOTIDE SEQUENCE [LARGE SCALE GENOMIC DNA]</scope>
    <source>
        <strain evidence="2 3">Occ4-2</strain>
    </source>
</reference>
<dbReference type="InterPro" id="IPR029044">
    <property type="entry name" value="Nucleotide-diphossugar_trans"/>
</dbReference>
<accession>A0A2N9XQJ3</accession>
<dbReference type="Pfam" id="PF00535">
    <property type="entry name" value="Glycos_transf_2"/>
    <property type="match status" value="1"/>
</dbReference>
<comment type="caution">
    <text evidence="2">The sequence shown here is derived from an EMBL/GenBank/DDBJ whole genome shotgun (WGS) entry which is preliminary data.</text>
</comment>
<gene>
    <name evidence="2" type="ORF">BHC48_06085</name>
</gene>
<sequence length="364" mass="42643">MGKNNLISIVIRTMPGREKFLDKCLFILTGQMYKFIEPIVVVQKLKEEDSLENIQSIVSKWKNYFENIQLLNHISAQDARSRSLNMGMRAATGRYLAFLDDDDKVYPEHYSDIIKRLLKSKQAWAYADIVLATYNINGQLVSRTTPFKREKYSFLNHLKGNFIPIHGFVIDQSRVENIGSIDEAMDKNEDYEFLLRLAFKYEPIYVENFSAEYTMRSDGTNTNIMESGVLSPGELYETRQKWIEAELKIKQRKSTNIGWWVREVDSIITAQTPTSNIECLEQFDHTVIKESKRHLKNIYKSASWKLIRLFRKINWKLRRRPKKKDVIPEANTEAAALLLEIYSSKSWQIICPIYAIESILRQFK</sequence>
<dbReference type="GO" id="GO:0016758">
    <property type="term" value="F:hexosyltransferase activity"/>
    <property type="evidence" value="ECO:0007669"/>
    <property type="project" value="UniProtKB-ARBA"/>
</dbReference>